<dbReference type="OrthoDB" id="5526340at2"/>
<accession>A0A2R4M2A0</accession>
<evidence type="ECO:0000256" key="3">
    <source>
        <dbReference type="ARBA" id="ARBA00023125"/>
    </source>
</evidence>
<feature type="domain" description="HTH lysR-type" evidence="5">
    <location>
        <begin position="7"/>
        <end position="64"/>
    </location>
</feature>
<dbReference type="GO" id="GO:0043565">
    <property type="term" value="F:sequence-specific DNA binding"/>
    <property type="evidence" value="ECO:0007669"/>
    <property type="project" value="TreeGrafter"/>
</dbReference>
<dbReference type="Pfam" id="PF03466">
    <property type="entry name" value="LysR_substrate"/>
    <property type="match status" value="1"/>
</dbReference>
<name>A0A2R4M2A0_9RHOB</name>
<dbReference type="PANTHER" id="PTHR30537">
    <property type="entry name" value="HTH-TYPE TRANSCRIPTIONAL REGULATOR"/>
    <property type="match status" value="1"/>
</dbReference>
<dbReference type="SUPFAM" id="SSF53850">
    <property type="entry name" value="Periplasmic binding protein-like II"/>
    <property type="match status" value="1"/>
</dbReference>
<dbReference type="GO" id="GO:0003700">
    <property type="term" value="F:DNA-binding transcription factor activity"/>
    <property type="evidence" value="ECO:0007669"/>
    <property type="project" value="InterPro"/>
</dbReference>
<evidence type="ECO:0000259" key="5">
    <source>
        <dbReference type="PROSITE" id="PS50931"/>
    </source>
</evidence>
<proteinExistence type="inferred from homology"/>
<protein>
    <submittedName>
        <fullName evidence="6">LysR family transcriptional regulator</fullName>
    </submittedName>
</protein>
<comment type="similarity">
    <text evidence="1">Belongs to the LysR transcriptional regulatory family.</text>
</comment>
<evidence type="ECO:0000256" key="1">
    <source>
        <dbReference type="ARBA" id="ARBA00009437"/>
    </source>
</evidence>
<sequence>MKARSKVSLNALRTFEAVARHKNMVRAADELLVTAGAVSRQISELQSSLSFDLFVGHRTHHILTPAGQQLAASVTKALDDIEATLGAIDTERDKILDVACLSTLAVRWLIPRLHRFRTEHPDIDVRLSTDPRTPHKTGHRMDVSILAHAPDHEIGERDTILFREKLGLVMTPSLAGSQQALQPNDLQDISLLLSKTRPNAWTSWLAIQNVPDRKPPHTSTFEHLSLAIEAAAAGLGICVTPAHLVLDDLSSARLSAPFGFQDSGYVYAAHAHGRPKQKVADFIDWLSRETKSL</sequence>
<dbReference type="Gene3D" id="1.10.10.10">
    <property type="entry name" value="Winged helix-like DNA-binding domain superfamily/Winged helix DNA-binding domain"/>
    <property type="match status" value="1"/>
</dbReference>
<reference evidence="6 7" key="1">
    <citation type="submission" date="2018-03" db="EMBL/GenBank/DDBJ databases">
        <title>The Complete Genome of Celeribacter baekdonensis strain LH4, a Thiosulfate-Oxidizing Alphaproteobacterium Isolated from Gulf of Mexico Continental Slope Sediments.</title>
        <authorList>
            <person name="Flood B.E."/>
            <person name="Bailey J.V."/>
            <person name="Leprich D."/>
        </authorList>
    </citation>
    <scope>NUCLEOTIDE SEQUENCE [LARGE SCALE GENOMIC DNA]</scope>
    <source>
        <strain evidence="6 7">LH4</strain>
    </source>
</reference>
<dbReference type="AlphaFoldDB" id="A0A2R4M2A0"/>
<dbReference type="RefSeq" id="WP_107719684.1">
    <property type="nucleotide sequence ID" value="NZ_CAXBOP010000002.1"/>
</dbReference>
<dbReference type="InterPro" id="IPR005119">
    <property type="entry name" value="LysR_subst-bd"/>
</dbReference>
<keyword evidence="2" id="KW-0805">Transcription regulation</keyword>
<dbReference type="InterPro" id="IPR000847">
    <property type="entry name" value="LysR_HTH_N"/>
</dbReference>
<evidence type="ECO:0000256" key="4">
    <source>
        <dbReference type="ARBA" id="ARBA00023163"/>
    </source>
</evidence>
<dbReference type="PROSITE" id="PS50931">
    <property type="entry name" value="HTH_LYSR"/>
    <property type="match status" value="1"/>
</dbReference>
<evidence type="ECO:0000313" key="7">
    <source>
        <dbReference type="Proteomes" id="UP000241447"/>
    </source>
</evidence>
<dbReference type="Gene3D" id="3.40.190.10">
    <property type="entry name" value="Periplasmic binding protein-like II"/>
    <property type="match status" value="2"/>
</dbReference>
<dbReference type="KEGG" id="cbak:DA792_09225"/>
<dbReference type="SUPFAM" id="SSF46785">
    <property type="entry name" value="Winged helix' DNA-binding domain"/>
    <property type="match status" value="1"/>
</dbReference>
<organism evidence="6 7">
    <name type="scientific">Celeribacter baekdonensis</name>
    <dbReference type="NCBI Taxonomy" id="875171"/>
    <lineage>
        <taxon>Bacteria</taxon>
        <taxon>Pseudomonadati</taxon>
        <taxon>Pseudomonadota</taxon>
        <taxon>Alphaproteobacteria</taxon>
        <taxon>Rhodobacterales</taxon>
        <taxon>Roseobacteraceae</taxon>
        <taxon>Celeribacter</taxon>
    </lineage>
</organism>
<dbReference type="Pfam" id="PF00126">
    <property type="entry name" value="HTH_1"/>
    <property type="match status" value="1"/>
</dbReference>
<dbReference type="InterPro" id="IPR058163">
    <property type="entry name" value="LysR-type_TF_proteobact-type"/>
</dbReference>
<dbReference type="InterPro" id="IPR036388">
    <property type="entry name" value="WH-like_DNA-bd_sf"/>
</dbReference>
<gene>
    <name evidence="6" type="ORF">DA792_09225</name>
</gene>
<evidence type="ECO:0000256" key="2">
    <source>
        <dbReference type="ARBA" id="ARBA00023015"/>
    </source>
</evidence>
<dbReference type="GO" id="GO:0006351">
    <property type="term" value="P:DNA-templated transcription"/>
    <property type="evidence" value="ECO:0007669"/>
    <property type="project" value="TreeGrafter"/>
</dbReference>
<evidence type="ECO:0000313" key="6">
    <source>
        <dbReference type="EMBL" id="AVW91237.1"/>
    </source>
</evidence>
<dbReference type="InterPro" id="IPR036390">
    <property type="entry name" value="WH_DNA-bd_sf"/>
</dbReference>
<keyword evidence="3" id="KW-0238">DNA-binding</keyword>
<dbReference type="EMBL" id="CP028475">
    <property type="protein sequence ID" value="AVW91237.1"/>
    <property type="molecule type" value="Genomic_DNA"/>
</dbReference>
<keyword evidence="4" id="KW-0804">Transcription</keyword>
<dbReference type="PANTHER" id="PTHR30537:SF74">
    <property type="entry name" value="HTH-TYPE TRANSCRIPTIONAL REGULATOR TRPI"/>
    <property type="match status" value="1"/>
</dbReference>
<dbReference type="Proteomes" id="UP000241447">
    <property type="component" value="Chromosome"/>
</dbReference>